<evidence type="ECO:0000256" key="1">
    <source>
        <dbReference type="SAM" id="Phobius"/>
    </source>
</evidence>
<reference evidence="2 3" key="1">
    <citation type="journal article" date="2019" name="Int. J. Syst. Evol. Microbiol.">
        <title>The Global Catalogue of Microorganisms (GCM) 10K type strain sequencing project: providing services to taxonomists for standard genome sequencing and annotation.</title>
        <authorList>
            <consortium name="The Broad Institute Genomics Platform"/>
            <consortium name="The Broad Institute Genome Sequencing Center for Infectious Disease"/>
            <person name="Wu L."/>
            <person name="Ma J."/>
        </authorList>
    </citation>
    <scope>NUCLEOTIDE SEQUENCE [LARGE SCALE GENOMIC DNA]</scope>
    <source>
        <strain evidence="2 3">JCM 16331</strain>
    </source>
</reference>
<feature type="transmembrane region" description="Helical" evidence="1">
    <location>
        <begin position="91"/>
        <end position="113"/>
    </location>
</feature>
<feature type="transmembrane region" description="Helical" evidence="1">
    <location>
        <begin position="595"/>
        <end position="614"/>
    </location>
</feature>
<sequence length="769" mass="82615">MEFLALLRWSLMLAVLWAAALPLTKRLFPRSPTAGAAFGLPVALFVVSLPAYWVGKLDATAGFVVGGLTLLTLSLLTLRTGIWPDPKTLRIPLAVFAVAFGALLVVRLGYPWIVPAGGEKFLDFSLLKAVLRAETFPPEDPWFAGRTVRYYYGGYLISGFLTTLSGLEARYAYNLLVPTFYAALATGAYGLAAAIADRSGSPPVVAGLAAAFLSTASGTLATPARLLLGLFPEQLAREYGRAIVSGIRAPYGEAFAQATTPGEWSYWLGRYVIPRTVDVFPSWTFVNGDLRPHMTSAPFLVLAAALVFAYYRTPEEDVWRRRALLLFVLPALGGLLGVVNTWELPVVVGLTFLAVTFADADPRSLFGPAGSRFPRFEGLHSIIRRDVGRLLGGGVAALVVGAIAVAWVAPYFLYHTATSDGVGFLPPGSPLVPFLLVHGGFLVLFALLLWTPTRHTLRNVGGTRALLLGLAIGVVALAVAGFAPVALLAVFGLAAWVVVRRQRAEHDGDVSQRSGGFTVLLVLAGVGLLIFAELAYAKVWPYNPNALRWNTVYKIYHSVWILWGIGGGVAVAAILSKALRGLSARSTGERVRPVAAVLLVVAVISAMAVFPAFAGGERANAAIEGEATLDGLGYVNDSHPDAGAAIAWLDSREGTPTITSAPGIAIYQWMNAPSSLTGIPTVLGWVHEKGYRGSKAYEDRREDVERLYESNASTTLAIAEKYDVEYIYVGPNERERYDLREFGSHERITPVFEKGTVTIYSVRADNASS</sequence>
<feature type="transmembrane region" description="Helical" evidence="1">
    <location>
        <begin position="293"/>
        <end position="311"/>
    </location>
</feature>
<dbReference type="PANTHER" id="PTHR10790:SF51">
    <property type="entry name" value="TETRATRICOPEPTIDE REPEAT PROTEIN"/>
    <property type="match status" value="1"/>
</dbReference>
<comment type="caution">
    <text evidence="2">The sequence shown here is derived from an EMBL/GenBank/DDBJ whole genome shotgun (WGS) entry which is preliminary data.</text>
</comment>
<dbReference type="NCBIfam" id="TIGR03662">
    <property type="entry name" value="Chlor_Arch_YYY"/>
    <property type="match status" value="1"/>
</dbReference>
<dbReference type="EMBL" id="BMOQ01000012">
    <property type="protein sequence ID" value="GGN26369.1"/>
    <property type="molecule type" value="Genomic_DNA"/>
</dbReference>
<feature type="transmembrane region" description="Helical" evidence="1">
    <location>
        <begin position="323"/>
        <end position="340"/>
    </location>
</feature>
<feature type="transmembrane region" description="Helical" evidence="1">
    <location>
        <begin position="59"/>
        <end position="79"/>
    </location>
</feature>
<feature type="transmembrane region" description="Helical" evidence="1">
    <location>
        <begin position="517"/>
        <end position="537"/>
    </location>
</feature>
<feature type="transmembrane region" description="Helical" evidence="1">
    <location>
        <begin position="558"/>
        <end position="575"/>
    </location>
</feature>
<feature type="transmembrane region" description="Helical" evidence="1">
    <location>
        <begin position="387"/>
        <end position="414"/>
    </location>
</feature>
<keyword evidence="1" id="KW-0812">Transmembrane</keyword>
<accession>A0A830GGT3</accession>
<feature type="transmembrane region" description="Helical" evidence="1">
    <location>
        <begin position="35"/>
        <end position="53"/>
    </location>
</feature>
<organism evidence="2 3">
    <name type="scientific">Halarchaeum nitratireducens</name>
    <dbReference type="NCBI Taxonomy" id="489913"/>
    <lineage>
        <taxon>Archaea</taxon>
        <taxon>Methanobacteriati</taxon>
        <taxon>Methanobacteriota</taxon>
        <taxon>Stenosarchaea group</taxon>
        <taxon>Halobacteria</taxon>
        <taxon>Halobacteriales</taxon>
        <taxon>Halobacteriaceae</taxon>
    </lineage>
</organism>
<protein>
    <recommendedName>
        <fullName evidence="4">Chlor_Arch_YYY domain protein</fullName>
    </recommendedName>
</protein>
<evidence type="ECO:0008006" key="4">
    <source>
        <dbReference type="Google" id="ProtNLM"/>
    </source>
</evidence>
<keyword evidence="3" id="KW-1185">Reference proteome</keyword>
<evidence type="ECO:0000313" key="3">
    <source>
        <dbReference type="Proteomes" id="UP000608850"/>
    </source>
</evidence>
<dbReference type="AlphaFoldDB" id="A0A830GGT3"/>
<keyword evidence="1" id="KW-1133">Transmembrane helix</keyword>
<dbReference type="RefSeq" id="WP_188880108.1">
    <property type="nucleotide sequence ID" value="NZ_BMOQ01000012.1"/>
</dbReference>
<feature type="transmembrane region" description="Helical" evidence="1">
    <location>
        <begin position="171"/>
        <end position="192"/>
    </location>
</feature>
<feature type="transmembrane region" description="Helical" evidence="1">
    <location>
        <begin position="434"/>
        <end position="453"/>
    </location>
</feature>
<dbReference type="PANTHER" id="PTHR10790">
    <property type="entry name" value="TPR-DOMAIN CONTAINING PROTEIN"/>
    <property type="match status" value="1"/>
</dbReference>
<dbReference type="InterPro" id="IPR018746">
    <property type="entry name" value="DUF2298"/>
</dbReference>
<dbReference type="Pfam" id="PF10060">
    <property type="entry name" value="DUF2298"/>
    <property type="match status" value="1"/>
</dbReference>
<proteinExistence type="predicted"/>
<gene>
    <name evidence="2" type="ORF">GCM10009021_30850</name>
</gene>
<dbReference type="Proteomes" id="UP000608850">
    <property type="component" value="Unassembled WGS sequence"/>
</dbReference>
<feature type="transmembrane region" description="Helical" evidence="1">
    <location>
        <begin position="465"/>
        <end position="497"/>
    </location>
</feature>
<feature type="transmembrane region" description="Helical" evidence="1">
    <location>
        <begin position="6"/>
        <end position="23"/>
    </location>
</feature>
<evidence type="ECO:0000313" key="2">
    <source>
        <dbReference type="EMBL" id="GGN26369.1"/>
    </source>
</evidence>
<keyword evidence="1" id="KW-0472">Membrane</keyword>
<dbReference type="OrthoDB" id="313199at2157"/>
<name>A0A830GGT3_9EURY</name>